<dbReference type="Proteomes" id="UP000266287">
    <property type="component" value="Unassembled WGS sequence"/>
</dbReference>
<proteinExistence type="predicted"/>
<dbReference type="PROSITE" id="PS51257">
    <property type="entry name" value="PROKAR_LIPOPROTEIN"/>
    <property type="match status" value="1"/>
</dbReference>
<evidence type="ECO:0000313" key="3">
    <source>
        <dbReference type="Proteomes" id="UP000266287"/>
    </source>
</evidence>
<gene>
    <name evidence="2" type="ORF">B9J77_00725</name>
</gene>
<evidence type="ECO:0000313" key="2">
    <source>
        <dbReference type="EMBL" id="RII01093.1"/>
    </source>
</evidence>
<organism evidence="2 3">
    <name type="scientific">candidate division NPL-UPA2 bacterium Unc8</name>
    <dbReference type="NCBI Taxonomy" id="1980939"/>
    <lineage>
        <taxon>Bacteria</taxon>
    </lineage>
</organism>
<comment type="caution">
    <text evidence="2">The sequence shown here is derived from an EMBL/GenBank/DDBJ whole genome shotgun (WGS) entry which is preliminary data.</text>
</comment>
<keyword evidence="1" id="KW-0472">Membrane</keyword>
<sequence>MKIDIIERWTKFLPIISIFGLFIVAGCLYFWAALPIINKIDGANLELKEKKAEMERFLLNPPSRERIAELHKGKEMFATQYMEMVKKMGFPRPDPLLNFPLHFDGMEMESLLRFFGTRILHDYFEKELEASEIRLRHLGAGRGLTIPQRLGFEEEKPKTPAELALLLAGVTMTEKLLVTAIKAEVEEVSSIEAPAPPYKAIAPEFKKLSAELTLKTSALALIELLDRLATGEYPFIIEDIAVDTAPPHLKVKLRVSTRVLLEEEKM</sequence>
<evidence type="ECO:0000256" key="1">
    <source>
        <dbReference type="SAM" id="Phobius"/>
    </source>
</evidence>
<keyword evidence="1" id="KW-0812">Transmembrane</keyword>
<dbReference type="EMBL" id="NDHY01000001">
    <property type="protein sequence ID" value="RII01093.1"/>
    <property type="molecule type" value="Genomic_DNA"/>
</dbReference>
<dbReference type="AlphaFoldDB" id="A0A399G148"/>
<protein>
    <submittedName>
        <fullName evidence="2">Uncharacterized protein</fullName>
    </submittedName>
</protein>
<reference evidence="2 3" key="1">
    <citation type="submission" date="2018-08" db="EMBL/GenBank/DDBJ databases">
        <title>Draft genome of candidate division NPL-UPA2 bacterium Unc8 that adapted to ultra-basic serpentinizing groundwater.</title>
        <authorList>
            <person name="Ishii S."/>
            <person name="Suzuki S."/>
            <person name="Nealson K.H."/>
        </authorList>
    </citation>
    <scope>NUCLEOTIDE SEQUENCE [LARGE SCALE GENOMIC DNA]</scope>
    <source>
        <strain evidence="2">Unc8</strain>
    </source>
</reference>
<name>A0A399G148_UNCN2</name>
<feature type="transmembrane region" description="Helical" evidence="1">
    <location>
        <begin position="12"/>
        <end position="32"/>
    </location>
</feature>
<keyword evidence="1" id="KW-1133">Transmembrane helix</keyword>
<accession>A0A399G148</accession>